<dbReference type="Gene3D" id="1.20.5.1930">
    <property type="match status" value="1"/>
</dbReference>
<dbReference type="GO" id="GO:0016301">
    <property type="term" value="F:kinase activity"/>
    <property type="evidence" value="ECO:0007669"/>
    <property type="project" value="UniProtKB-KW"/>
</dbReference>
<keyword evidence="7" id="KW-1185">Reference proteome</keyword>
<keyword evidence="4" id="KW-1133">Transmembrane helix</keyword>
<evidence type="ECO:0000313" key="6">
    <source>
        <dbReference type="EMBL" id="MFC3156164.1"/>
    </source>
</evidence>
<dbReference type="SUPFAM" id="SSF55874">
    <property type="entry name" value="ATPase domain of HSP90 chaperone/DNA topoisomerase II/histidine kinase"/>
    <property type="match status" value="1"/>
</dbReference>
<organism evidence="6 7">
    <name type="scientific">Gilvimarinus japonicus</name>
    <dbReference type="NCBI Taxonomy" id="1796469"/>
    <lineage>
        <taxon>Bacteria</taxon>
        <taxon>Pseudomonadati</taxon>
        <taxon>Pseudomonadota</taxon>
        <taxon>Gammaproteobacteria</taxon>
        <taxon>Cellvibrionales</taxon>
        <taxon>Cellvibrionaceae</taxon>
        <taxon>Gilvimarinus</taxon>
    </lineage>
</organism>
<dbReference type="Pfam" id="PF07730">
    <property type="entry name" value="HisKA_3"/>
    <property type="match status" value="1"/>
</dbReference>
<proteinExistence type="predicted"/>
<evidence type="ECO:0000259" key="5">
    <source>
        <dbReference type="Pfam" id="PF07730"/>
    </source>
</evidence>
<keyword evidence="2 6" id="KW-0418">Kinase</keyword>
<dbReference type="Gene3D" id="3.30.565.10">
    <property type="entry name" value="Histidine kinase-like ATPase, C-terminal domain"/>
    <property type="match status" value="1"/>
</dbReference>
<feature type="domain" description="Signal transduction histidine kinase subgroup 3 dimerisation and phosphoacceptor" evidence="5">
    <location>
        <begin position="184"/>
        <end position="249"/>
    </location>
</feature>
<dbReference type="InterPro" id="IPR036890">
    <property type="entry name" value="HATPase_C_sf"/>
</dbReference>
<keyword evidence="4" id="KW-0812">Transmembrane</keyword>
<sequence length="376" mass="41939">MSHSHLTTTQPQTAGSIHYFKNDRLYYVWLIFSAYYFIPIFVIPLSGWALVLALLGYGAFVSTYIGVRYLPQNRWYLAIIAMLSIATACSFITPGASNFFMYSGFFLGVMLPLGYFIGAVSLVLLGTYFLGEALHYPFLFFSLYIMIGAPTIGMIGVIERMRVQNAKREQHSTEQIRSLAQSLERERIARDLHDVIGHTLSTIALKAELAQKLLLREKSEQAANELTQLQAITRDGLRQVRETISGVHRTNLADELINLALRMREQNIQFLQTGAIPALNKKTDSALALILRELTTNLLRHSNADRCELAFKNDDDMHTMTVSDNGTLDDLTEGNGLTGIRQRLHLLGGQLSITTVNGFCVKITLPKDSDSTGPAS</sequence>
<dbReference type="PANTHER" id="PTHR24421">
    <property type="entry name" value="NITRATE/NITRITE SENSOR PROTEIN NARX-RELATED"/>
    <property type="match status" value="1"/>
</dbReference>
<dbReference type="InterPro" id="IPR050482">
    <property type="entry name" value="Sensor_HK_TwoCompSys"/>
</dbReference>
<dbReference type="RefSeq" id="WP_382417292.1">
    <property type="nucleotide sequence ID" value="NZ_AP031500.1"/>
</dbReference>
<feature type="transmembrane region" description="Helical" evidence="4">
    <location>
        <begin position="136"/>
        <end position="158"/>
    </location>
</feature>
<keyword evidence="4" id="KW-0472">Membrane</keyword>
<feature type="transmembrane region" description="Helical" evidence="4">
    <location>
        <begin position="105"/>
        <end position="130"/>
    </location>
</feature>
<gene>
    <name evidence="6" type="ORF">ACFOEB_13220</name>
</gene>
<name>A0ABV7HQK9_9GAMM</name>
<dbReference type="CDD" id="cd16917">
    <property type="entry name" value="HATPase_UhpB-NarQ-NarX-like"/>
    <property type="match status" value="1"/>
</dbReference>
<accession>A0ABV7HQK9</accession>
<feature type="transmembrane region" description="Helical" evidence="4">
    <location>
        <begin position="50"/>
        <end position="69"/>
    </location>
</feature>
<protein>
    <submittedName>
        <fullName evidence="6">Sensor histidine kinase</fullName>
    </submittedName>
</protein>
<keyword evidence="3" id="KW-0902">Two-component regulatory system</keyword>
<comment type="caution">
    <text evidence="6">The sequence shown here is derived from an EMBL/GenBank/DDBJ whole genome shotgun (WGS) entry which is preliminary data.</text>
</comment>
<dbReference type="InterPro" id="IPR011712">
    <property type="entry name" value="Sig_transdc_His_kin_sub3_dim/P"/>
</dbReference>
<dbReference type="EMBL" id="JBHRTL010000028">
    <property type="protein sequence ID" value="MFC3156164.1"/>
    <property type="molecule type" value="Genomic_DNA"/>
</dbReference>
<evidence type="ECO:0000256" key="4">
    <source>
        <dbReference type="SAM" id="Phobius"/>
    </source>
</evidence>
<dbReference type="Proteomes" id="UP001595548">
    <property type="component" value="Unassembled WGS sequence"/>
</dbReference>
<reference evidence="7" key="1">
    <citation type="journal article" date="2019" name="Int. J. Syst. Evol. Microbiol.">
        <title>The Global Catalogue of Microorganisms (GCM) 10K type strain sequencing project: providing services to taxonomists for standard genome sequencing and annotation.</title>
        <authorList>
            <consortium name="The Broad Institute Genomics Platform"/>
            <consortium name="The Broad Institute Genome Sequencing Center for Infectious Disease"/>
            <person name="Wu L."/>
            <person name="Ma J."/>
        </authorList>
    </citation>
    <scope>NUCLEOTIDE SEQUENCE [LARGE SCALE GENOMIC DNA]</scope>
    <source>
        <strain evidence="7">KCTC 52141</strain>
    </source>
</reference>
<dbReference type="PANTHER" id="PTHR24421:SF63">
    <property type="entry name" value="SENSOR HISTIDINE KINASE DESK"/>
    <property type="match status" value="1"/>
</dbReference>
<feature type="transmembrane region" description="Helical" evidence="4">
    <location>
        <begin position="26"/>
        <end position="43"/>
    </location>
</feature>
<keyword evidence="1" id="KW-0808">Transferase</keyword>
<evidence type="ECO:0000256" key="1">
    <source>
        <dbReference type="ARBA" id="ARBA00022679"/>
    </source>
</evidence>
<evidence type="ECO:0000256" key="2">
    <source>
        <dbReference type="ARBA" id="ARBA00022777"/>
    </source>
</evidence>
<evidence type="ECO:0000313" key="7">
    <source>
        <dbReference type="Proteomes" id="UP001595548"/>
    </source>
</evidence>
<feature type="transmembrane region" description="Helical" evidence="4">
    <location>
        <begin position="75"/>
        <end position="93"/>
    </location>
</feature>
<evidence type="ECO:0000256" key="3">
    <source>
        <dbReference type="ARBA" id="ARBA00023012"/>
    </source>
</evidence>